<gene>
    <name evidence="3" type="ORF">RGE70_13725</name>
</gene>
<accession>A0ABZ0JVP0</accession>
<organism evidence="3 4">
    <name type="scientific">Shewanella youngdeokensis</name>
    <dbReference type="NCBI Taxonomy" id="2999068"/>
    <lineage>
        <taxon>Bacteria</taxon>
        <taxon>Pseudomonadati</taxon>
        <taxon>Pseudomonadota</taxon>
        <taxon>Gammaproteobacteria</taxon>
        <taxon>Alteromonadales</taxon>
        <taxon>Shewanellaceae</taxon>
        <taxon>Shewanella</taxon>
    </lineage>
</organism>
<evidence type="ECO:0000313" key="3">
    <source>
        <dbReference type="EMBL" id="WOT04373.1"/>
    </source>
</evidence>
<dbReference type="PANTHER" id="PTHR40572">
    <property type="entry name" value="PROTEIN BAX"/>
    <property type="match status" value="1"/>
</dbReference>
<dbReference type="PANTHER" id="PTHR40572:SF1">
    <property type="entry name" value="PROTEIN BAX"/>
    <property type="match status" value="1"/>
</dbReference>
<reference evidence="3 4" key="1">
    <citation type="submission" date="2023-10" db="EMBL/GenBank/DDBJ databases">
        <title>Complete genome sequence of Shewanella sp. DAU334.</title>
        <authorList>
            <person name="Lee Y.-S."/>
            <person name="Jeong H.-R."/>
            <person name="Hwang E.-J."/>
            <person name="Choi Y.-L."/>
            <person name="Kim G.-D."/>
        </authorList>
    </citation>
    <scope>NUCLEOTIDE SEQUENCE [LARGE SCALE GENOMIC DNA]</scope>
    <source>
        <strain evidence="3 4">DAU334</strain>
    </source>
</reference>
<evidence type="ECO:0000256" key="1">
    <source>
        <dbReference type="SAM" id="SignalP"/>
    </source>
</evidence>
<dbReference type="EMBL" id="CP136522">
    <property type="protein sequence ID" value="WOT04373.1"/>
    <property type="molecule type" value="Genomic_DNA"/>
</dbReference>
<dbReference type="Proteomes" id="UP001529491">
    <property type="component" value="Chromosome"/>
</dbReference>
<dbReference type="RefSeq" id="WP_310472004.1">
    <property type="nucleotide sequence ID" value="NZ_CP136522.1"/>
</dbReference>
<sequence>MLKKTQTKMALLAVAVTLLLYAANSQFNPDNSSAAVHKTATLVEPKSNPAVSQPIQATKPQTATNTEAKAKTEHIVAADLATDADSTQTQKSFINVSDDRPTGAPQDIEINSLDELSALFDSLNYNTKSWRDGNREVPRLTFEAVSERWQKTSHNMPVQQKKMVFFRLIAPLILVANENILLERRLIESAPLDDIVLLNIAVKYRIIDSVYDSLSEPQRQALLEDIDILPPSLVLAQAAEESGWATSRFTLEGNAFFGQWDFSGNGMVPKQQRKELGNYGVARFDTPLASVEGYLLNLNTNNAYKKLRSLRAKLRANNMPITGIELATTLDKYSERGQAYIDGLIEMILYNKLDQVDDAYLNDGAPLHLIPTADRQP</sequence>
<feature type="chain" id="PRO_5045191115" evidence="1">
    <location>
        <begin position="23"/>
        <end position="377"/>
    </location>
</feature>
<keyword evidence="4" id="KW-1185">Reference proteome</keyword>
<dbReference type="InterPro" id="IPR053195">
    <property type="entry name" value="Bax-like"/>
</dbReference>
<protein>
    <submittedName>
        <fullName evidence="3">Glucosaminidase domain-containing protein</fullName>
    </submittedName>
</protein>
<feature type="domain" description="Mannosyl-glycoprotein endo-beta-N-acetylglucosamidase-like" evidence="2">
    <location>
        <begin position="220"/>
        <end position="317"/>
    </location>
</feature>
<evidence type="ECO:0000259" key="2">
    <source>
        <dbReference type="Pfam" id="PF01832"/>
    </source>
</evidence>
<feature type="signal peptide" evidence="1">
    <location>
        <begin position="1"/>
        <end position="22"/>
    </location>
</feature>
<dbReference type="InterPro" id="IPR002901">
    <property type="entry name" value="MGlyc_endo_b_GlcNAc-like_dom"/>
</dbReference>
<dbReference type="Pfam" id="PF01832">
    <property type="entry name" value="Glucosaminidase"/>
    <property type="match status" value="1"/>
</dbReference>
<dbReference type="Gene3D" id="1.10.530.10">
    <property type="match status" value="1"/>
</dbReference>
<name>A0ABZ0JVP0_9GAMM</name>
<keyword evidence="1" id="KW-0732">Signal</keyword>
<evidence type="ECO:0000313" key="4">
    <source>
        <dbReference type="Proteomes" id="UP001529491"/>
    </source>
</evidence>
<proteinExistence type="predicted"/>